<dbReference type="EMBL" id="BSFD01000002">
    <property type="protein sequence ID" value="GLK47982.1"/>
    <property type="molecule type" value="Genomic_DNA"/>
</dbReference>
<evidence type="ECO:0000313" key="2">
    <source>
        <dbReference type="Proteomes" id="UP001143509"/>
    </source>
</evidence>
<gene>
    <name evidence="1" type="ORF">GCM10017620_09550</name>
</gene>
<dbReference type="Proteomes" id="UP001143509">
    <property type="component" value="Unassembled WGS sequence"/>
</dbReference>
<keyword evidence="2" id="KW-1185">Reference proteome</keyword>
<reference evidence="1" key="2">
    <citation type="submission" date="2023-01" db="EMBL/GenBank/DDBJ databases">
        <authorList>
            <person name="Sun Q."/>
            <person name="Evtushenko L."/>
        </authorList>
    </citation>
    <scope>NUCLEOTIDE SEQUENCE</scope>
    <source>
        <strain evidence="1">VKM B-1499</strain>
    </source>
</reference>
<comment type="caution">
    <text evidence="1">The sequence shown here is derived from an EMBL/GenBank/DDBJ whole genome shotgun (WGS) entry which is preliminary data.</text>
</comment>
<dbReference type="RefSeq" id="WP_271164249.1">
    <property type="nucleotide sequence ID" value="NZ_BSFD01000002.1"/>
</dbReference>
<proteinExistence type="predicted"/>
<name>A0ABQ5T755_9CAUL</name>
<protein>
    <recommendedName>
        <fullName evidence="3">HEPN AbiU2-like domain-containing protein</fullName>
    </recommendedName>
</protein>
<accession>A0ABQ5T755</accession>
<sequence length="280" mass="31884">MTDPDPIAEIAESLAERHENYRKTVLDTQPFKDALRYLDGIGQDFLQAQTAVRLMASRDPDSSNYLLLRFAPHLAESVLATTMCARQGLQNAARRELRFLLEAAVKLSTRDFHPDAPTLEDRLAGLNDRDKRFDEYVAELQYDPEFEKPADANSSILSLYSELSKFVHATEPQFTASLIRNRRGEDAGMESVATLNRFNKLAFQVYDLVLVRVFYSIGTSMSGDIFVQMLDDQPKWRFHKGKFVSRLSRCFDYKHERKIRREAEAARSSGVLAPGSSHVL</sequence>
<evidence type="ECO:0008006" key="3">
    <source>
        <dbReference type="Google" id="ProtNLM"/>
    </source>
</evidence>
<organism evidence="1 2">
    <name type="scientific">Brevundimonas intermedia</name>
    <dbReference type="NCBI Taxonomy" id="74315"/>
    <lineage>
        <taxon>Bacteria</taxon>
        <taxon>Pseudomonadati</taxon>
        <taxon>Pseudomonadota</taxon>
        <taxon>Alphaproteobacteria</taxon>
        <taxon>Caulobacterales</taxon>
        <taxon>Caulobacteraceae</taxon>
        <taxon>Brevundimonas</taxon>
    </lineage>
</organism>
<evidence type="ECO:0000313" key="1">
    <source>
        <dbReference type="EMBL" id="GLK47982.1"/>
    </source>
</evidence>
<reference evidence="1" key="1">
    <citation type="journal article" date="2014" name="Int. J. Syst. Evol. Microbiol.">
        <title>Complete genome of a new Firmicutes species belonging to the dominant human colonic microbiota ('Ruminococcus bicirculans') reveals two chromosomes and a selective capacity to utilize plant glucans.</title>
        <authorList>
            <consortium name="NISC Comparative Sequencing Program"/>
            <person name="Wegmann U."/>
            <person name="Louis P."/>
            <person name="Goesmann A."/>
            <person name="Henrissat B."/>
            <person name="Duncan S.H."/>
            <person name="Flint H.J."/>
        </authorList>
    </citation>
    <scope>NUCLEOTIDE SEQUENCE</scope>
    <source>
        <strain evidence="1">VKM B-1499</strain>
    </source>
</reference>